<reference evidence="3 4" key="1">
    <citation type="submission" date="2020-08" db="EMBL/GenBank/DDBJ databases">
        <title>Cohnella phylogeny.</title>
        <authorList>
            <person name="Dunlap C."/>
        </authorList>
    </citation>
    <scope>NUCLEOTIDE SEQUENCE [LARGE SCALE GENOMIC DNA]</scope>
    <source>
        <strain evidence="3 4">DSM 28246</strain>
    </source>
</reference>
<sequence length="469" mass="49822">MQKTKTNAAKVLIPLTVLGMVLSACGGNSNANSSTSPSPSASGSDAPAGSPSASASASASGAPEAAGKVTYMMWGTEEEVNQTKDLLKKFNEKYPNVEVDVVSKDWGTYWTAITAQAASKSLPDVYKMSYAYVDKYAKLGAMKDLTDLIASSGFNLSDFEPGVLAAHQSGGKQVSLPRDSNTIVLYYNKKLFEDAKTNPLGAPVPTNDMTWDQLIDIAKKMTLDKGGKTAGDADFKPAQTSQWGFVMDAAGSADSVLEPELWSNGAKMVNDDESLALNSPEAIEVLNKFAGLVATDHVTPSFSQSQSLSKDPFLALATGKVAMSFGGSWSANEYKKAGIAFDTVLPPKFKETKTVVQVAGNAMSPNSKNEAAAWALLSWLAGPDGQIALAEQGQSIPANKQAAATYLGIDDGYNKQTFIEAQKYAITAPFFDGKDKLMWEIVPQKLQQPLSGKGDIAKAIEEIQKLYGK</sequence>
<dbReference type="PROSITE" id="PS51257">
    <property type="entry name" value="PROKAR_LIPOPROTEIN"/>
    <property type="match status" value="1"/>
</dbReference>
<evidence type="ECO:0000256" key="2">
    <source>
        <dbReference type="SAM" id="SignalP"/>
    </source>
</evidence>
<dbReference type="CDD" id="cd13585">
    <property type="entry name" value="PBP2_TMBP_like"/>
    <property type="match status" value="1"/>
</dbReference>
<feature type="chain" id="PRO_5038579117" evidence="2">
    <location>
        <begin position="27"/>
        <end position="469"/>
    </location>
</feature>
<keyword evidence="4" id="KW-1185">Reference proteome</keyword>
<feature type="region of interest" description="Disordered" evidence="1">
    <location>
        <begin position="28"/>
        <end position="61"/>
    </location>
</feature>
<dbReference type="Gene3D" id="3.40.190.10">
    <property type="entry name" value="Periplasmic binding protein-like II"/>
    <property type="match status" value="1"/>
</dbReference>
<evidence type="ECO:0000313" key="3">
    <source>
        <dbReference type="EMBL" id="MBB6670470.1"/>
    </source>
</evidence>
<accession>A0A7X0RQB7</accession>
<protein>
    <submittedName>
        <fullName evidence="3">Sugar ABC transporter substrate-binding protein</fullName>
    </submittedName>
</protein>
<keyword evidence="2" id="KW-0732">Signal</keyword>
<proteinExistence type="predicted"/>
<gene>
    <name evidence="3" type="ORF">H7C19_07190</name>
</gene>
<feature type="signal peptide" evidence="2">
    <location>
        <begin position="1"/>
        <end position="26"/>
    </location>
</feature>
<dbReference type="RefSeq" id="WP_185141892.1">
    <property type="nucleotide sequence ID" value="NZ_JACJVP010000007.1"/>
</dbReference>
<comment type="caution">
    <text evidence="3">The sequence shown here is derived from an EMBL/GenBank/DDBJ whole genome shotgun (WGS) entry which is preliminary data.</text>
</comment>
<dbReference type="PANTHER" id="PTHR43649">
    <property type="entry name" value="ARABINOSE-BINDING PROTEIN-RELATED"/>
    <property type="match status" value="1"/>
</dbReference>
<dbReference type="SUPFAM" id="SSF53850">
    <property type="entry name" value="Periplasmic binding protein-like II"/>
    <property type="match status" value="1"/>
</dbReference>
<dbReference type="InterPro" id="IPR050490">
    <property type="entry name" value="Bact_solute-bd_prot1"/>
</dbReference>
<evidence type="ECO:0000256" key="1">
    <source>
        <dbReference type="SAM" id="MobiDB-lite"/>
    </source>
</evidence>
<dbReference type="InterPro" id="IPR006059">
    <property type="entry name" value="SBP"/>
</dbReference>
<name>A0A7X0RQB7_9BACL</name>
<dbReference type="AlphaFoldDB" id="A0A7X0RQB7"/>
<dbReference type="Pfam" id="PF13416">
    <property type="entry name" value="SBP_bac_8"/>
    <property type="match status" value="1"/>
</dbReference>
<evidence type="ECO:0000313" key="4">
    <source>
        <dbReference type="Proteomes" id="UP000547209"/>
    </source>
</evidence>
<dbReference type="PANTHER" id="PTHR43649:SF12">
    <property type="entry name" value="DIACETYLCHITOBIOSE BINDING PROTEIN DASA"/>
    <property type="match status" value="1"/>
</dbReference>
<dbReference type="Proteomes" id="UP000547209">
    <property type="component" value="Unassembled WGS sequence"/>
</dbReference>
<organism evidence="3 4">
    <name type="scientific">Cohnella nanjingensis</name>
    <dbReference type="NCBI Taxonomy" id="1387779"/>
    <lineage>
        <taxon>Bacteria</taxon>
        <taxon>Bacillati</taxon>
        <taxon>Bacillota</taxon>
        <taxon>Bacilli</taxon>
        <taxon>Bacillales</taxon>
        <taxon>Paenibacillaceae</taxon>
        <taxon>Cohnella</taxon>
    </lineage>
</organism>
<dbReference type="EMBL" id="JACJVP010000007">
    <property type="protein sequence ID" value="MBB6670470.1"/>
    <property type="molecule type" value="Genomic_DNA"/>
</dbReference>